<dbReference type="AlphaFoldDB" id="A0A2L2Y814"/>
<accession>A0A2L2Y814</accession>
<feature type="transmembrane region" description="Helical" evidence="1">
    <location>
        <begin position="125"/>
        <end position="146"/>
    </location>
</feature>
<keyword evidence="1" id="KW-0472">Membrane</keyword>
<proteinExistence type="evidence at transcript level"/>
<evidence type="ECO:0000313" key="2">
    <source>
        <dbReference type="EMBL" id="LAA04291.1"/>
    </source>
</evidence>
<dbReference type="EMBL" id="IAAA01016268">
    <property type="protein sequence ID" value="LAA04291.1"/>
    <property type="molecule type" value="mRNA"/>
</dbReference>
<reference evidence="2" key="1">
    <citation type="journal article" date="2016" name="Mol. Ecol. Resour.">
        <title>Evaluation of the impact of RNA preservation methods of spiders for de novo transcriptome assembly.</title>
        <authorList>
            <person name="Kono N."/>
            <person name="Nakamura H."/>
            <person name="Ito Y."/>
            <person name="Tomita M."/>
            <person name="Arakawa K."/>
        </authorList>
    </citation>
    <scope>NUCLEOTIDE SEQUENCE</scope>
    <source>
        <tissue evidence="2">Whole body</tissue>
    </source>
</reference>
<evidence type="ECO:0000256" key="1">
    <source>
        <dbReference type="SAM" id="Phobius"/>
    </source>
</evidence>
<keyword evidence="1" id="KW-1133">Transmembrane helix</keyword>
<name>A0A2L2Y814_PARTP</name>
<organism evidence="2">
    <name type="scientific">Parasteatoda tepidariorum</name>
    <name type="common">Common house spider</name>
    <name type="synonym">Achaearanea tepidariorum</name>
    <dbReference type="NCBI Taxonomy" id="114398"/>
    <lineage>
        <taxon>Eukaryota</taxon>
        <taxon>Metazoa</taxon>
        <taxon>Ecdysozoa</taxon>
        <taxon>Arthropoda</taxon>
        <taxon>Chelicerata</taxon>
        <taxon>Arachnida</taxon>
        <taxon>Araneae</taxon>
        <taxon>Araneomorphae</taxon>
        <taxon>Entelegynae</taxon>
        <taxon>Araneoidea</taxon>
        <taxon>Theridiidae</taxon>
        <taxon>Parasteatoda</taxon>
    </lineage>
</organism>
<keyword evidence="1" id="KW-0812">Transmembrane</keyword>
<protein>
    <submittedName>
        <fullName evidence="2">Uncharacterized protein</fullName>
    </submittedName>
</protein>
<sequence>MSTDVPEAPEATCLCAGQGAIQAKLRPGIWIPGIRSPHLYEEVWKVSANPIVCSKDILQAVTKLHRRSLRGNVFTIEYVEEKAERSEIEILVYARCRKVYVIHLTFVNEETGGCIAKVRSFSSGLFASWFPLNFIFSSIFFFIPYYDFGRNANWISMLKSQITIPIEIVKKGRKC</sequence>